<evidence type="ECO:0008006" key="4">
    <source>
        <dbReference type="Google" id="ProtNLM"/>
    </source>
</evidence>
<protein>
    <recommendedName>
        <fullName evidence="4">Tetratricopeptide repeat protein</fullName>
    </recommendedName>
</protein>
<keyword evidence="1" id="KW-0732">Signal</keyword>
<feature type="chain" id="PRO_5022739334" description="Tetratricopeptide repeat protein" evidence="1">
    <location>
        <begin position="34"/>
        <end position="356"/>
    </location>
</feature>
<dbReference type="Pfam" id="PF13174">
    <property type="entry name" value="TPR_6"/>
    <property type="match status" value="1"/>
</dbReference>
<dbReference type="InterPro" id="IPR019734">
    <property type="entry name" value="TPR_rpt"/>
</dbReference>
<dbReference type="Gene3D" id="1.25.40.10">
    <property type="entry name" value="Tetratricopeptide repeat domain"/>
    <property type="match status" value="2"/>
</dbReference>
<organism evidence="2 3">
    <name type="scientific">Aquisphaera giovannonii</name>
    <dbReference type="NCBI Taxonomy" id="406548"/>
    <lineage>
        <taxon>Bacteria</taxon>
        <taxon>Pseudomonadati</taxon>
        <taxon>Planctomycetota</taxon>
        <taxon>Planctomycetia</taxon>
        <taxon>Isosphaerales</taxon>
        <taxon>Isosphaeraceae</taxon>
        <taxon>Aquisphaera</taxon>
    </lineage>
</organism>
<name>A0A5B9VYY0_9BACT</name>
<evidence type="ECO:0000313" key="3">
    <source>
        <dbReference type="Proteomes" id="UP000324233"/>
    </source>
</evidence>
<reference evidence="2 3" key="1">
    <citation type="submission" date="2019-08" db="EMBL/GenBank/DDBJ databases">
        <title>Deep-cultivation of Planctomycetes and their phenomic and genomic characterization uncovers novel biology.</title>
        <authorList>
            <person name="Wiegand S."/>
            <person name="Jogler M."/>
            <person name="Boedeker C."/>
            <person name="Pinto D."/>
            <person name="Vollmers J."/>
            <person name="Rivas-Marin E."/>
            <person name="Kohn T."/>
            <person name="Peeters S.H."/>
            <person name="Heuer A."/>
            <person name="Rast P."/>
            <person name="Oberbeckmann S."/>
            <person name="Bunk B."/>
            <person name="Jeske O."/>
            <person name="Meyerdierks A."/>
            <person name="Storesund J.E."/>
            <person name="Kallscheuer N."/>
            <person name="Luecker S."/>
            <person name="Lage O.M."/>
            <person name="Pohl T."/>
            <person name="Merkel B.J."/>
            <person name="Hornburger P."/>
            <person name="Mueller R.-W."/>
            <person name="Bruemmer F."/>
            <person name="Labrenz M."/>
            <person name="Spormann A.M."/>
            <person name="Op den Camp H."/>
            <person name="Overmann J."/>
            <person name="Amann R."/>
            <person name="Jetten M.S.M."/>
            <person name="Mascher T."/>
            <person name="Medema M.H."/>
            <person name="Devos D.P."/>
            <person name="Kaster A.-K."/>
            <person name="Ovreas L."/>
            <person name="Rohde M."/>
            <person name="Galperin M.Y."/>
            <person name="Jogler C."/>
        </authorList>
    </citation>
    <scope>NUCLEOTIDE SEQUENCE [LARGE SCALE GENOMIC DNA]</scope>
    <source>
        <strain evidence="2 3">OJF2</strain>
    </source>
</reference>
<dbReference type="KEGG" id="agv:OJF2_20780"/>
<evidence type="ECO:0000256" key="1">
    <source>
        <dbReference type="SAM" id="SignalP"/>
    </source>
</evidence>
<dbReference type="SUPFAM" id="SSF48452">
    <property type="entry name" value="TPR-like"/>
    <property type="match status" value="1"/>
</dbReference>
<dbReference type="AlphaFoldDB" id="A0A5B9VYY0"/>
<accession>A0A5B9VYY0</accession>
<dbReference type="EMBL" id="CP042997">
    <property type="protein sequence ID" value="QEH33576.1"/>
    <property type="molecule type" value="Genomic_DNA"/>
</dbReference>
<proteinExistence type="predicted"/>
<gene>
    <name evidence="2" type="ORF">OJF2_20780</name>
</gene>
<keyword evidence="3" id="KW-1185">Reference proteome</keyword>
<sequence precursor="true">MTASKPPRMRSTARNRALATMLLLASSVAPCLADEVLLTPGSTLKGSSGGRVRGQVQSEGPTEIVVQLGNSTTTVPTDQIATIRYDGQPATLQLAESRENGGQLAEAAELYRKAAAEAADRPFVAQSALYHEAAALADLASIEPDRLKDAKDRLTRFVQKYPSSRHIIPAREDLARIQLASGDHAGAEANVAELAKIPKASEKAGVLHARVLSNEGKDDEAISELDRILASAADHPITQREARLAKAEALVNRKKYSDAETIVRQVIAANGAEDVAAQSAAYNILGDCLREANRPKDALIAYLHTDLLYAKDKQEHPRALYQIAKLFRVLKQDGKADEYSQRLRQEYPRSPWLSAK</sequence>
<dbReference type="InterPro" id="IPR011990">
    <property type="entry name" value="TPR-like_helical_dom_sf"/>
</dbReference>
<feature type="signal peptide" evidence="1">
    <location>
        <begin position="1"/>
        <end position="33"/>
    </location>
</feature>
<evidence type="ECO:0000313" key="2">
    <source>
        <dbReference type="EMBL" id="QEH33576.1"/>
    </source>
</evidence>
<dbReference type="Proteomes" id="UP000324233">
    <property type="component" value="Chromosome"/>
</dbReference>